<organism evidence="2 3">
    <name type="scientific">Staphylococcus pettenkoferi</name>
    <dbReference type="NCBI Taxonomy" id="170573"/>
    <lineage>
        <taxon>Bacteria</taxon>
        <taxon>Bacillati</taxon>
        <taxon>Bacillota</taxon>
        <taxon>Bacilli</taxon>
        <taxon>Bacillales</taxon>
        <taxon>Staphylococcaceae</taxon>
        <taxon>Staphylococcus</taxon>
    </lineage>
</organism>
<sequence length="82" mass="9417">MNKYPNQQPQPPRNLVAITLALTPVWLYFYYQVIHVLLFKESIVAKILAGASGILITGMLVVYAIAIRKKLYEERQQNKAKK</sequence>
<keyword evidence="1" id="KW-0812">Transmembrane</keyword>
<comment type="caution">
    <text evidence="2">The sequence shown here is derived from an EMBL/GenBank/DDBJ whole genome shotgun (WGS) entry which is preliminary data.</text>
</comment>
<protein>
    <submittedName>
        <fullName evidence="2">Uncharacterized protein</fullName>
    </submittedName>
</protein>
<gene>
    <name evidence="2" type="ORF">CJ235_02015</name>
</gene>
<keyword evidence="1" id="KW-1133">Transmembrane helix</keyword>
<proteinExistence type="predicted"/>
<evidence type="ECO:0000313" key="2">
    <source>
        <dbReference type="EMBL" id="PMC20471.1"/>
    </source>
</evidence>
<feature type="transmembrane region" description="Helical" evidence="1">
    <location>
        <begin position="43"/>
        <end position="66"/>
    </location>
</feature>
<dbReference type="EMBL" id="PNGG01000001">
    <property type="protein sequence ID" value="PMC20471.1"/>
    <property type="molecule type" value="Genomic_DNA"/>
</dbReference>
<dbReference type="AlphaFoldDB" id="A0A2N6QLF8"/>
<dbReference type="Proteomes" id="UP000235748">
    <property type="component" value="Unassembled WGS sequence"/>
</dbReference>
<reference evidence="2 3" key="1">
    <citation type="submission" date="2017-09" db="EMBL/GenBank/DDBJ databases">
        <title>Bacterial strain isolated from the female urinary microbiota.</title>
        <authorList>
            <person name="Thomas-White K."/>
            <person name="Kumar N."/>
            <person name="Forster S."/>
            <person name="Putonti C."/>
            <person name="Lawley T."/>
            <person name="Wolfe A.J."/>
        </authorList>
    </citation>
    <scope>NUCLEOTIDE SEQUENCE [LARGE SCALE GENOMIC DNA]</scope>
    <source>
        <strain evidence="2 3">UMB0834</strain>
    </source>
</reference>
<dbReference type="RefSeq" id="WP_070503099.1">
    <property type="nucleotide sequence ID" value="NZ_JAASJD010000002.1"/>
</dbReference>
<dbReference type="STRING" id="170573.GCA_001076995_01958"/>
<feature type="transmembrane region" description="Helical" evidence="1">
    <location>
        <begin position="12"/>
        <end position="31"/>
    </location>
</feature>
<evidence type="ECO:0000313" key="3">
    <source>
        <dbReference type="Proteomes" id="UP000235748"/>
    </source>
</evidence>
<name>A0A2N6QLF8_9STAP</name>
<evidence type="ECO:0000256" key="1">
    <source>
        <dbReference type="SAM" id="Phobius"/>
    </source>
</evidence>
<accession>A0A2N6QLF8</accession>
<keyword evidence="1" id="KW-0472">Membrane</keyword>